<evidence type="ECO:0000313" key="10">
    <source>
        <dbReference type="Proteomes" id="UP001589769"/>
    </source>
</evidence>
<dbReference type="PRINTS" id="PR00507">
    <property type="entry name" value="N12N6MTFRASE"/>
</dbReference>
<evidence type="ECO:0000256" key="4">
    <source>
        <dbReference type="ARBA" id="ARBA00022679"/>
    </source>
</evidence>
<keyword evidence="5" id="KW-0949">S-adenosyl-L-methionine</keyword>
<evidence type="ECO:0000256" key="3">
    <source>
        <dbReference type="ARBA" id="ARBA00022603"/>
    </source>
</evidence>
<gene>
    <name evidence="9" type="ORF">ACFFHT_01440</name>
</gene>
<dbReference type="Proteomes" id="UP001589769">
    <property type="component" value="Unassembled WGS sequence"/>
</dbReference>
<evidence type="ECO:0000256" key="5">
    <source>
        <dbReference type="ARBA" id="ARBA00022691"/>
    </source>
</evidence>
<dbReference type="GO" id="GO:0032259">
    <property type="term" value="P:methylation"/>
    <property type="evidence" value="ECO:0007669"/>
    <property type="project" value="UniProtKB-KW"/>
</dbReference>
<accession>A0ABV6HTP1</accession>
<dbReference type="InterPro" id="IPR003356">
    <property type="entry name" value="DNA_methylase_A-5"/>
</dbReference>
<comment type="catalytic activity">
    <reaction evidence="7">
        <text>a 2'-deoxyadenosine in DNA + S-adenosyl-L-methionine = an N(6)-methyl-2'-deoxyadenosine in DNA + S-adenosyl-L-homocysteine + H(+)</text>
        <dbReference type="Rhea" id="RHEA:15197"/>
        <dbReference type="Rhea" id="RHEA-COMP:12418"/>
        <dbReference type="Rhea" id="RHEA-COMP:12419"/>
        <dbReference type="ChEBI" id="CHEBI:15378"/>
        <dbReference type="ChEBI" id="CHEBI:57856"/>
        <dbReference type="ChEBI" id="CHEBI:59789"/>
        <dbReference type="ChEBI" id="CHEBI:90615"/>
        <dbReference type="ChEBI" id="CHEBI:90616"/>
        <dbReference type="EC" id="2.1.1.72"/>
    </reaction>
</comment>
<keyword evidence="4" id="KW-0808">Transferase</keyword>
<dbReference type="Pfam" id="PF02384">
    <property type="entry name" value="N6_Mtase"/>
    <property type="match status" value="1"/>
</dbReference>
<comment type="caution">
    <text evidence="9">The sequence shown here is derived from an EMBL/GenBank/DDBJ whole genome shotgun (WGS) entry which is preliminary data.</text>
</comment>
<keyword evidence="3 9" id="KW-0489">Methyltransferase</keyword>
<dbReference type="EMBL" id="JBHLWA010000006">
    <property type="protein sequence ID" value="MFC0322239.1"/>
    <property type="molecule type" value="Genomic_DNA"/>
</dbReference>
<reference evidence="9 10" key="1">
    <citation type="submission" date="2024-09" db="EMBL/GenBank/DDBJ databases">
        <authorList>
            <person name="Sun Q."/>
            <person name="Mori K."/>
        </authorList>
    </citation>
    <scope>NUCLEOTIDE SEQUENCE [LARGE SCALE GENOMIC DNA]</scope>
    <source>
        <strain evidence="9 10">CCM 7538</strain>
    </source>
</reference>
<keyword evidence="6" id="KW-0680">Restriction system</keyword>
<dbReference type="EC" id="2.1.1.72" evidence="2"/>
<proteinExistence type="inferred from homology"/>
<sequence length="273" mass="31629">MKEKTRQDEKKTFISDFHRLINISGKRSSALFSDFIFIFGFELYACVMKIINIEVDENLLQDYQRIAISYNQEEKTLLSKLFSSVVIAFEQQPYQDFLGDVFMSLDLGDEFKGQFFTPFPIAEFMAQLHIDKNTHKKEFITLSEPSCGSGAMIIAMAKTLQQYDINYQRQLYVEARDIDFITAMMCYIQLTLLHIPATVIVGDTLSNEQRYCFHTLAYVTGNWAIRLQSEESNESSLIIKEDISKIHSNLSIKEIKEIWHNSTIDLDDEIIFG</sequence>
<evidence type="ECO:0000256" key="6">
    <source>
        <dbReference type="ARBA" id="ARBA00022747"/>
    </source>
</evidence>
<evidence type="ECO:0000313" key="9">
    <source>
        <dbReference type="EMBL" id="MFC0322239.1"/>
    </source>
</evidence>
<evidence type="ECO:0000256" key="2">
    <source>
        <dbReference type="ARBA" id="ARBA00011900"/>
    </source>
</evidence>
<dbReference type="PANTHER" id="PTHR42933">
    <property type="entry name" value="SLR6095 PROTEIN"/>
    <property type="match status" value="1"/>
</dbReference>
<feature type="domain" description="DNA methylase adenine-specific" evidence="8">
    <location>
        <begin position="112"/>
        <end position="222"/>
    </location>
</feature>
<dbReference type="SUPFAM" id="SSF53335">
    <property type="entry name" value="S-adenosyl-L-methionine-dependent methyltransferases"/>
    <property type="match status" value="1"/>
</dbReference>
<comment type="similarity">
    <text evidence="1">Belongs to the N(4)/N(6)-methyltransferase family.</text>
</comment>
<dbReference type="InterPro" id="IPR051537">
    <property type="entry name" value="DNA_Adenine_Mtase"/>
</dbReference>
<evidence type="ECO:0000256" key="7">
    <source>
        <dbReference type="ARBA" id="ARBA00047942"/>
    </source>
</evidence>
<dbReference type="Gene3D" id="3.40.50.150">
    <property type="entry name" value="Vaccinia Virus protein VP39"/>
    <property type="match status" value="1"/>
</dbReference>
<dbReference type="GO" id="GO:0008168">
    <property type="term" value="F:methyltransferase activity"/>
    <property type="evidence" value="ECO:0007669"/>
    <property type="project" value="UniProtKB-KW"/>
</dbReference>
<keyword evidence="10" id="KW-1185">Reference proteome</keyword>
<dbReference type="PANTHER" id="PTHR42933:SF1">
    <property type="entry name" value="SITE-SPECIFIC DNA-METHYLTRANSFERASE (ADENINE-SPECIFIC)"/>
    <property type="match status" value="1"/>
</dbReference>
<dbReference type="InterPro" id="IPR029063">
    <property type="entry name" value="SAM-dependent_MTases_sf"/>
</dbReference>
<evidence type="ECO:0000256" key="1">
    <source>
        <dbReference type="ARBA" id="ARBA00006594"/>
    </source>
</evidence>
<protein>
    <recommendedName>
        <fullName evidence="2">site-specific DNA-methyltransferase (adenine-specific)</fullName>
        <ecNumber evidence="2">2.1.1.72</ecNumber>
    </recommendedName>
</protein>
<dbReference type="RefSeq" id="WP_382372787.1">
    <property type="nucleotide sequence ID" value="NZ_JBHLWA010000006.1"/>
</dbReference>
<organism evidence="9 10">
    <name type="scientific">Gallibacterium melopsittaci</name>
    <dbReference type="NCBI Taxonomy" id="516063"/>
    <lineage>
        <taxon>Bacteria</taxon>
        <taxon>Pseudomonadati</taxon>
        <taxon>Pseudomonadota</taxon>
        <taxon>Gammaproteobacteria</taxon>
        <taxon>Pasteurellales</taxon>
        <taxon>Pasteurellaceae</taxon>
        <taxon>Gallibacterium</taxon>
    </lineage>
</organism>
<name>A0ABV6HTP1_9PAST</name>
<evidence type="ECO:0000259" key="8">
    <source>
        <dbReference type="Pfam" id="PF02384"/>
    </source>
</evidence>